<sequence>MTVQRMFAAACIMLSLTACSDNKLPYAVLRTGDLPETSFERLQSITNEQNARLHRPEAHPEKTGGVFLEPQYVYSIASPFTPATTDLLVGPFTALPSNQKTTQVAANLPKAIVERLKSQGLFHSVSLTNPMAPPEPSAIIMTGTVWQADSTDSGLRGDAHTQTEILLYQNGMVKGAMVLSLTQLDGTVLFPSTAVLIGVALASAAQGSRAGYTANTLAHIMKKTAAGRLEGINTSNSEDTTLKFTAPLPLPSQPVMNASLP</sequence>
<keyword evidence="3" id="KW-1185">Reference proteome</keyword>
<dbReference type="PROSITE" id="PS51257">
    <property type="entry name" value="PROKAR_LIPOPROTEIN"/>
    <property type="match status" value="1"/>
</dbReference>
<gene>
    <name evidence="2" type="ORF">GOB81_02940</name>
</gene>
<evidence type="ECO:0000313" key="2">
    <source>
        <dbReference type="EMBL" id="NHN87589.1"/>
    </source>
</evidence>
<dbReference type="EMBL" id="WOSY01000002">
    <property type="protein sequence ID" value="NHN87589.1"/>
    <property type="molecule type" value="Genomic_DNA"/>
</dbReference>
<evidence type="ECO:0000256" key="1">
    <source>
        <dbReference type="SAM" id="SignalP"/>
    </source>
</evidence>
<evidence type="ECO:0000313" key="3">
    <source>
        <dbReference type="Proteomes" id="UP000631653"/>
    </source>
</evidence>
<protein>
    <recommendedName>
        <fullName evidence="4">Lipoprotein</fullName>
    </recommendedName>
</protein>
<organism evidence="2 3">
    <name type="scientific">Acetobacter conturbans</name>
    <dbReference type="NCBI Taxonomy" id="1737472"/>
    <lineage>
        <taxon>Bacteria</taxon>
        <taxon>Pseudomonadati</taxon>
        <taxon>Pseudomonadota</taxon>
        <taxon>Alphaproteobacteria</taxon>
        <taxon>Acetobacterales</taxon>
        <taxon>Acetobacteraceae</taxon>
        <taxon>Acetobacter</taxon>
    </lineage>
</organism>
<proteinExistence type="predicted"/>
<reference evidence="2 3" key="1">
    <citation type="journal article" date="2020" name="Int. J. Syst. Evol. Microbiol.">
        <title>Novel acetic acid bacteria from cider fermentations: Acetobacter conturbans sp. nov. and Acetobacter fallax sp. nov.</title>
        <authorList>
            <person name="Sombolestani A.S."/>
            <person name="Cleenwerck I."/>
            <person name="Cnockaert M."/>
            <person name="Borremans W."/>
            <person name="Wieme A.D."/>
            <person name="De Vuyst L."/>
            <person name="Vandamme P."/>
        </authorList>
    </citation>
    <scope>NUCLEOTIDE SEQUENCE [LARGE SCALE GENOMIC DNA]</scope>
    <source>
        <strain evidence="2 3">LMG 1627</strain>
    </source>
</reference>
<comment type="caution">
    <text evidence="2">The sequence shown here is derived from an EMBL/GenBank/DDBJ whole genome shotgun (WGS) entry which is preliminary data.</text>
</comment>
<dbReference type="RefSeq" id="WP_173568876.1">
    <property type="nucleotide sequence ID" value="NZ_WOSY01000002.1"/>
</dbReference>
<keyword evidence="1" id="KW-0732">Signal</keyword>
<name>A0ABX0JXN2_9PROT</name>
<feature type="signal peptide" evidence="1">
    <location>
        <begin position="1"/>
        <end position="20"/>
    </location>
</feature>
<feature type="chain" id="PRO_5045971226" description="Lipoprotein" evidence="1">
    <location>
        <begin position="21"/>
        <end position="261"/>
    </location>
</feature>
<evidence type="ECO:0008006" key="4">
    <source>
        <dbReference type="Google" id="ProtNLM"/>
    </source>
</evidence>
<accession>A0ABX0JXN2</accession>
<dbReference type="Proteomes" id="UP000631653">
    <property type="component" value="Unassembled WGS sequence"/>
</dbReference>